<protein>
    <submittedName>
        <fullName evidence="2">(Mediterranean fruit fly) hypothetical protein</fullName>
    </submittedName>
</protein>
<evidence type="ECO:0000313" key="3">
    <source>
        <dbReference type="Proteomes" id="UP000606786"/>
    </source>
</evidence>
<comment type="caution">
    <text evidence="2">The sequence shown here is derived from an EMBL/GenBank/DDBJ whole genome shotgun (WGS) entry which is preliminary data.</text>
</comment>
<proteinExistence type="predicted"/>
<evidence type="ECO:0000313" key="2">
    <source>
        <dbReference type="EMBL" id="CAD7004752.1"/>
    </source>
</evidence>
<reference evidence="2" key="1">
    <citation type="submission" date="2020-11" db="EMBL/GenBank/DDBJ databases">
        <authorList>
            <person name="Whitehead M."/>
        </authorList>
    </citation>
    <scope>NUCLEOTIDE SEQUENCE</scope>
    <source>
        <strain evidence="2">EGII</strain>
    </source>
</reference>
<accession>A0A811UZN6</accession>
<gene>
    <name evidence="2" type="ORF">CCAP1982_LOCUS13145</name>
</gene>
<feature type="chain" id="PRO_5032409628" evidence="1">
    <location>
        <begin position="20"/>
        <end position="115"/>
    </location>
</feature>
<organism evidence="2 3">
    <name type="scientific">Ceratitis capitata</name>
    <name type="common">Mediterranean fruit fly</name>
    <name type="synonym">Tephritis capitata</name>
    <dbReference type="NCBI Taxonomy" id="7213"/>
    <lineage>
        <taxon>Eukaryota</taxon>
        <taxon>Metazoa</taxon>
        <taxon>Ecdysozoa</taxon>
        <taxon>Arthropoda</taxon>
        <taxon>Hexapoda</taxon>
        <taxon>Insecta</taxon>
        <taxon>Pterygota</taxon>
        <taxon>Neoptera</taxon>
        <taxon>Endopterygota</taxon>
        <taxon>Diptera</taxon>
        <taxon>Brachycera</taxon>
        <taxon>Muscomorpha</taxon>
        <taxon>Tephritoidea</taxon>
        <taxon>Tephritidae</taxon>
        <taxon>Ceratitis</taxon>
        <taxon>Ceratitis</taxon>
    </lineage>
</organism>
<dbReference type="AlphaFoldDB" id="A0A811UZN6"/>
<dbReference type="Proteomes" id="UP000606786">
    <property type="component" value="Unassembled WGS sequence"/>
</dbReference>
<evidence type="ECO:0000256" key="1">
    <source>
        <dbReference type="SAM" id="SignalP"/>
    </source>
</evidence>
<keyword evidence="3" id="KW-1185">Reference proteome</keyword>
<dbReference type="EMBL" id="CAJHJT010000034">
    <property type="protein sequence ID" value="CAD7004752.1"/>
    <property type="molecule type" value="Genomic_DNA"/>
</dbReference>
<feature type="signal peptide" evidence="1">
    <location>
        <begin position="1"/>
        <end position="19"/>
    </location>
</feature>
<sequence length="115" mass="12913">MKFLLFAIFARVWELMTMSTTTTTTTTHIYNSTTKTPKPPPINSATEYANEVRVSGDQETSRRNVYDARLLVMKGSTNTATTVSDIHNSHSHSHNHNILIPMPLKNFLLLCCDAT</sequence>
<keyword evidence="1" id="KW-0732">Signal</keyword>
<name>A0A811UZN6_CERCA</name>